<organism evidence="1 2">
    <name type="scientific">Candidatus Jettenia ecosi</name>
    <dbReference type="NCBI Taxonomy" id="2494326"/>
    <lineage>
        <taxon>Bacteria</taxon>
        <taxon>Pseudomonadati</taxon>
        <taxon>Planctomycetota</taxon>
        <taxon>Candidatus Brocadiia</taxon>
        <taxon>Candidatus Brocadiales</taxon>
        <taxon>Candidatus Brocadiaceae</taxon>
        <taxon>Candidatus Jettenia</taxon>
    </lineage>
</organism>
<protein>
    <submittedName>
        <fullName evidence="1">Uncharacterized protein</fullName>
    </submittedName>
</protein>
<dbReference type="AlphaFoldDB" id="A0A533Q5M8"/>
<proteinExistence type="predicted"/>
<accession>A0A533Q5M8</accession>
<dbReference type="Proteomes" id="UP000319783">
    <property type="component" value="Unassembled WGS sequence"/>
</dbReference>
<name>A0A533Q5M8_9BACT</name>
<dbReference type="EMBL" id="SULG01000183">
    <property type="protein sequence ID" value="TLD39846.1"/>
    <property type="molecule type" value="Genomic_DNA"/>
</dbReference>
<reference evidence="1 2" key="1">
    <citation type="submission" date="2019-04" db="EMBL/GenBank/DDBJ databases">
        <title>Genome of a novel bacterium Candidatus Jettenia ecosi reconstructed from metagenome of an anammox bioreactor.</title>
        <authorList>
            <person name="Mardanov A.V."/>
            <person name="Beletsky A.V."/>
            <person name="Ravin N.V."/>
            <person name="Botchkova E.A."/>
            <person name="Litti Y.V."/>
            <person name="Nozhevnikova A.N."/>
        </authorList>
    </citation>
    <scope>NUCLEOTIDE SEQUENCE [LARGE SCALE GENOMIC DNA]</scope>
    <source>
        <strain evidence="1">J2</strain>
    </source>
</reference>
<sequence>MPGKRNAAIILVFAYFAHNPEIAKLNKITRTRLIANKKYIIVY</sequence>
<evidence type="ECO:0000313" key="1">
    <source>
        <dbReference type="EMBL" id="TLD39846.1"/>
    </source>
</evidence>
<comment type="caution">
    <text evidence="1">The sequence shown here is derived from an EMBL/GenBank/DDBJ whole genome shotgun (WGS) entry which is preliminary data.</text>
</comment>
<evidence type="ECO:0000313" key="2">
    <source>
        <dbReference type="Proteomes" id="UP000319783"/>
    </source>
</evidence>
<gene>
    <name evidence="1" type="ORF">JETT_3893</name>
</gene>